<dbReference type="AlphaFoldDB" id="A0A0S7Y8Z5"/>
<feature type="region of interest" description="Disordered" evidence="1">
    <location>
        <begin position="1"/>
        <end position="24"/>
    </location>
</feature>
<evidence type="ECO:0000313" key="3">
    <source>
        <dbReference type="Proteomes" id="UP000051012"/>
    </source>
</evidence>
<sequence length="60" mass="6637">MGIDEDGNGAPVTRGNGECVGRSPALSAKRRDAGFYDRIKDAGKIRRRNALSIERQFMQQ</sequence>
<evidence type="ECO:0000256" key="1">
    <source>
        <dbReference type="SAM" id="MobiDB-lite"/>
    </source>
</evidence>
<dbReference type="Proteomes" id="UP000051012">
    <property type="component" value="Unassembled WGS sequence"/>
</dbReference>
<organism evidence="2 3">
    <name type="scientific">candidate division TA06 bacterium DG_78</name>
    <dbReference type="NCBI Taxonomy" id="1703772"/>
    <lineage>
        <taxon>Bacteria</taxon>
        <taxon>Bacteria division TA06</taxon>
    </lineage>
</organism>
<dbReference type="EMBL" id="LJNI01000138">
    <property type="protein sequence ID" value="KPJ71142.1"/>
    <property type="molecule type" value="Genomic_DNA"/>
</dbReference>
<gene>
    <name evidence="2" type="ORF">AMJ52_08975</name>
</gene>
<name>A0A0S7Y8Z5_UNCT6</name>
<proteinExistence type="predicted"/>
<evidence type="ECO:0000313" key="2">
    <source>
        <dbReference type="EMBL" id="KPJ71142.1"/>
    </source>
</evidence>
<reference evidence="2 3" key="1">
    <citation type="journal article" date="2015" name="Microbiome">
        <title>Genomic resolution of linkages in carbon, nitrogen, and sulfur cycling among widespread estuary sediment bacteria.</title>
        <authorList>
            <person name="Baker B.J."/>
            <person name="Lazar C.S."/>
            <person name="Teske A.P."/>
            <person name="Dick G.J."/>
        </authorList>
    </citation>
    <scope>NUCLEOTIDE SEQUENCE [LARGE SCALE GENOMIC DNA]</scope>
    <source>
        <strain evidence="2">DG_78</strain>
    </source>
</reference>
<comment type="caution">
    <text evidence="2">The sequence shown here is derived from an EMBL/GenBank/DDBJ whole genome shotgun (WGS) entry which is preliminary data.</text>
</comment>
<protein>
    <submittedName>
        <fullName evidence="2">Uncharacterized protein</fullName>
    </submittedName>
</protein>
<accession>A0A0S7Y8Z5</accession>